<dbReference type="AlphaFoldDB" id="A0A7J8Y0T1"/>
<dbReference type="EMBL" id="JABFAA010000009">
    <property type="protein sequence ID" value="MBA0693173.1"/>
    <property type="molecule type" value="Genomic_DNA"/>
</dbReference>
<dbReference type="Proteomes" id="UP000593577">
    <property type="component" value="Unassembled WGS sequence"/>
</dbReference>
<accession>A0A7J8Y0T1</accession>
<proteinExistence type="predicted"/>
<reference evidence="1 2" key="1">
    <citation type="journal article" date="2019" name="Genome Biol. Evol.">
        <title>Insights into the evolution of the New World diploid cottons (Gossypium, subgenus Houzingenia) based on genome sequencing.</title>
        <authorList>
            <person name="Grover C.E."/>
            <person name="Arick M.A. 2nd"/>
            <person name="Thrash A."/>
            <person name="Conover J.L."/>
            <person name="Sanders W.S."/>
            <person name="Peterson D.G."/>
            <person name="Frelichowski J.E."/>
            <person name="Scheffler J.A."/>
            <person name="Scheffler B.E."/>
            <person name="Wendel J.F."/>
        </authorList>
    </citation>
    <scope>NUCLEOTIDE SEQUENCE [LARGE SCALE GENOMIC DNA]</scope>
    <source>
        <strain evidence="1">185</strain>
        <tissue evidence="1">Leaf</tissue>
    </source>
</reference>
<sequence>MTDDALEPKDLNDRNIVVVNVGGGTNFTTLGM</sequence>
<organism evidence="1 2">
    <name type="scientific">Gossypium aridum</name>
    <name type="common">American cotton</name>
    <name type="synonym">Erioxylum aridum</name>
    <dbReference type="NCBI Taxonomy" id="34290"/>
    <lineage>
        <taxon>Eukaryota</taxon>
        <taxon>Viridiplantae</taxon>
        <taxon>Streptophyta</taxon>
        <taxon>Embryophyta</taxon>
        <taxon>Tracheophyta</taxon>
        <taxon>Spermatophyta</taxon>
        <taxon>Magnoliopsida</taxon>
        <taxon>eudicotyledons</taxon>
        <taxon>Gunneridae</taxon>
        <taxon>Pentapetalae</taxon>
        <taxon>rosids</taxon>
        <taxon>malvids</taxon>
        <taxon>Malvales</taxon>
        <taxon>Malvaceae</taxon>
        <taxon>Malvoideae</taxon>
        <taxon>Gossypium</taxon>
    </lineage>
</organism>
<evidence type="ECO:0000313" key="2">
    <source>
        <dbReference type="Proteomes" id="UP000593577"/>
    </source>
</evidence>
<name>A0A7J8Y0T1_GOSAI</name>
<keyword evidence="2" id="KW-1185">Reference proteome</keyword>
<comment type="caution">
    <text evidence="1">The sequence shown here is derived from an EMBL/GenBank/DDBJ whole genome shotgun (WGS) entry which is preliminary data.</text>
</comment>
<gene>
    <name evidence="1" type="ORF">Goari_010677</name>
</gene>
<protein>
    <submittedName>
        <fullName evidence="1">Uncharacterized protein</fullName>
    </submittedName>
</protein>
<feature type="non-terminal residue" evidence="1">
    <location>
        <position position="32"/>
    </location>
</feature>
<evidence type="ECO:0000313" key="1">
    <source>
        <dbReference type="EMBL" id="MBA0693173.1"/>
    </source>
</evidence>